<dbReference type="OrthoDB" id="7391925at2"/>
<gene>
    <name evidence="1" type="ORF">WYH_01656</name>
</gene>
<evidence type="ECO:0000313" key="1">
    <source>
        <dbReference type="EMBL" id="AKH42692.1"/>
    </source>
</evidence>
<accession>A0A0F7KTW8</accession>
<name>A0A0F7KTW8_9SPHN</name>
<protein>
    <submittedName>
        <fullName evidence="1">Uncharacterized protein</fullName>
    </submittedName>
</protein>
<evidence type="ECO:0000313" key="2">
    <source>
        <dbReference type="Proteomes" id="UP000034392"/>
    </source>
</evidence>
<dbReference type="RefSeq" id="WP_053833456.1">
    <property type="nucleotide sequence ID" value="NZ_CP011452.2"/>
</dbReference>
<dbReference type="Proteomes" id="UP000034392">
    <property type="component" value="Chromosome"/>
</dbReference>
<dbReference type="KEGG" id="aay:WYH_01656"/>
<organism evidence="1 2">
    <name type="scientific">Croceibacterium atlanticum</name>
    <dbReference type="NCBI Taxonomy" id="1267766"/>
    <lineage>
        <taxon>Bacteria</taxon>
        <taxon>Pseudomonadati</taxon>
        <taxon>Pseudomonadota</taxon>
        <taxon>Alphaproteobacteria</taxon>
        <taxon>Sphingomonadales</taxon>
        <taxon>Erythrobacteraceae</taxon>
        <taxon>Croceibacterium</taxon>
    </lineage>
</organism>
<dbReference type="AlphaFoldDB" id="A0A0F7KTW8"/>
<dbReference type="PATRIC" id="fig|1267766.3.peg.1665"/>
<reference evidence="1" key="1">
    <citation type="submission" date="2015-05" db="EMBL/GenBank/DDBJ databases">
        <title>The complete genome of Altererythrobacter atlanticus strain 26DY36.</title>
        <authorList>
            <person name="Wu Y.-H."/>
            <person name="Cheng H."/>
            <person name="Wu X.-W."/>
        </authorList>
    </citation>
    <scope>NUCLEOTIDE SEQUENCE [LARGE SCALE GENOMIC DNA]</scope>
    <source>
        <strain evidence="1">26DY36</strain>
    </source>
</reference>
<dbReference type="STRING" id="1267766.WYH_01656"/>
<keyword evidence="2" id="KW-1185">Reference proteome</keyword>
<dbReference type="EMBL" id="CP011452">
    <property type="protein sequence ID" value="AKH42692.1"/>
    <property type="molecule type" value="Genomic_DNA"/>
</dbReference>
<sequence length="131" mass="14163">MTVRVLPRLLIAASAIPLAACSAQMDEERGVTAPAVKVVGEPVNCIQTNRIRNTNVHDNQTIDFEMSGGKLYRNTLPRSCPSLGFEKRFSYKTSTGQLCSTDIIYVLDTNGQQGAGCGLGQFVPVELAETE</sequence>
<proteinExistence type="predicted"/>